<dbReference type="EMBL" id="GEEE01020045">
    <property type="protein sequence ID" value="JAP43180.1"/>
    <property type="molecule type" value="Transcribed_RNA"/>
</dbReference>
<feature type="binding site" evidence="13">
    <location>
        <position position="221"/>
    </location>
    <ligand>
        <name>Cu(2+)</name>
        <dbReference type="ChEBI" id="CHEBI:29036"/>
        <label>1</label>
        <note>catalytic</note>
    </ligand>
</feature>
<keyword evidence="13" id="KW-0106">Calcium</keyword>
<evidence type="ECO:0000256" key="2">
    <source>
        <dbReference type="ARBA" id="ARBA00006026"/>
    </source>
</evidence>
<feature type="binding site" evidence="13">
    <location>
        <position position="152"/>
    </location>
    <ligand>
        <name>Cu(2+)</name>
        <dbReference type="ChEBI" id="CHEBI:29036"/>
        <label>1</label>
        <note>catalytic</note>
    </ligand>
</feature>
<feature type="domain" description="Copper type II ascorbate-dependent monooxygenase C-terminal" evidence="18">
    <location>
        <begin position="176"/>
        <end position="312"/>
    </location>
</feature>
<feature type="binding site" evidence="13">
    <location>
        <position position="299"/>
    </location>
    <ligand>
        <name>Cu(2+)</name>
        <dbReference type="ChEBI" id="CHEBI:29036"/>
        <label>1</label>
        <note>catalytic</note>
    </ligand>
</feature>
<dbReference type="PANTHER" id="PTHR10680:SF14">
    <property type="entry name" value="PEPTIDYL-GLYCINE ALPHA-AMIDATING MONOOXYGENASE"/>
    <property type="match status" value="1"/>
</dbReference>
<feature type="disulfide bond" evidence="14">
    <location>
        <begin position="498"/>
        <end position="518"/>
    </location>
</feature>
<evidence type="ECO:0000256" key="3">
    <source>
        <dbReference type="ARBA" id="ARBA00010263"/>
    </source>
</evidence>
<evidence type="ECO:0000256" key="4">
    <source>
        <dbReference type="ARBA" id="ARBA00022723"/>
    </source>
</evidence>
<feature type="binding site" evidence="13">
    <location>
        <position position="443"/>
    </location>
    <ligand>
        <name>Zn(2+)</name>
        <dbReference type="ChEBI" id="CHEBI:29105"/>
        <note>catalytic</note>
    </ligand>
</feature>
<dbReference type="GO" id="GO:0005576">
    <property type="term" value="C:extracellular region"/>
    <property type="evidence" value="ECO:0007669"/>
    <property type="project" value="TreeGrafter"/>
</dbReference>
<dbReference type="InterPro" id="IPR001258">
    <property type="entry name" value="NHL_repeat"/>
</dbReference>
<dbReference type="Pfam" id="PF01082">
    <property type="entry name" value="Cu2_monooxygen"/>
    <property type="match status" value="1"/>
</dbReference>
<dbReference type="GO" id="GO:0016020">
    <property type="term" value="C:membrane"/>
    <property type="evidence" value="ECO:0007669"/>
    <property type="project" value="InterPro"/>
</dbReference>
<keyword evidence="13" id="KW-0862">Zinc</keyword>
<dbReference type="InterPro" id="IPR014784">
    <property type="entry name" value="Cu2_ascorb_mOase-like_C"/>
</dbReference>
<keyword evidence="10" id="KW-0511">Multifunctional enzyme</keyword>
<keyword evidence="19" id="KW-0560">Oxidoreductase</keyword>
<feature type="binding site" evidence="13">
    <location>
        <position position="88"/>
    </location>
    <ligand>
        <name>Cu(2+)</name>
        <dbReference type="ChEBI" id="CHEBI:29036"/>
        <label>1</label>
        <note>catalytic</note>
    </ligand>
</feature>
<dbReference type="Gene3D" id="2.60.120.230">
    <property type="match status" value="1"/>
</dbReference>
<keyword evidence="16" id="KW-1133">Transmembrane helix</keyword>
<feature type="non-terminal residue" evidence="19">
    <location>
        <position position="1"/>
    </location>
</feature>
<gene>
    <name evidence="19" type="primary">AMDA</name>
    <name evidence="19" type="ORF">TR158628</name>
</gene>
<evidence type="ECO:0000313" key="19">
    <source>
        <dbReference type="EMBL" id="JAP43180.1"/>
    </source>
</evidence>
<dbReference type="Gene3D" id="2.120.10.30">
    <property type="entry name" value="TolB, C-terminal domain"/>
    <property type="match status" value="1"/>
</dbReference>
<dbReference type="InterPro" id="IPR000720">
    <property type="entry name" value="PHM/PAL"/>
</dbReference>
<dbReference type="GO" id="GO:0004598">
    <property type="term" value="F:peptidylamidoglycolate lyase activity"/>
    <property type="evidence" value="ECO:0007669"/>
    <property type="project" value="UniProtKB-EC"/>
</dbReference>
<comment type="similarity">
    <text evidence="3">In the N-terminal section; belongs to the copper type II ascorbate-dependent monooxygenase family.</text>
</comment>
<evidence type="ECO:0000256" key="9">
    <source>
        <dbReference type="ARBA" id="ARBA00023239"/>
    </source>
</evidence>
<keyword evidence="9" id="KW-0456">Lyase</keyword>
<dbReference type="InterPro" id="IPR000323">
    <property type="entry name" value="Cu2_ascorb_mOase_N"/>
</dbReference>
<accession>A0A0X3NVJ3</accession>
<keyword evidence="7 14" id="KW-1015">Disulfide bond</keyword>
<organism evidence="19">
    <name type="scientific">Schistocephalus solidus</name>
    <name type="common">Tapeworm</name>
    <dbReference type="NCBI Taxonomy" id="70667"/>
    <lineage>
        <taxon>Eukaryota</taxon>
        <taxon>Metazoa</taxon>
        <taxon>Spiralia</taxon>
        <taxon>Lophotrochozoa</taxon>
        <taxon>Platyhelminthes</taxon>
        <taxon>Cestoda</taxon>
        <taxon>Eucestoda</taxon>
        <taxon>Diphyllobothriidea</taxon>
        <taxon>Diphyllobothriidae</taxon>
        <taxon>Schistocephalus</taxon>
    </lineage>
</organism>
<evidence type="ECO:0000256" key="6">
    <source>
        <dbReference type="ARBA" id="ARBA00022737"/>
    </source>
</evidence>
<comment type="catalytic activity">
    <reaction evidence="11">
        <text>a [peptide]-C-terminal glycine + 2 L-ascorbate + O2 = a [peptide]-C-terminal (2S)-2-hydroxyglycine + 2 monodehydro-L-ascorbate radical + H2O</text>
        <dbReference type="Rhea" id="RHEA:21452"/>
        <dbReference type="Rhea" id="RHEA-COMP:13486"/>
        <dbReference type="Rhea" id="RHEA-COMP:15321"/>
        <dbReference type="ChEBI" id="CHEBI:15377"/>
        <dbReference type="ChEBI" id="CHEBI:15379"/>
        <dbReference type="ChEBI" id="CHEBI:38290"/>
        <dbReference type="ChEBI" id="CHEBI:59513"/>
        <dbReference type="ChEBI" id="CHEBI:137000"/>
        <dbReference type="ChEBI" id="CHEBI:142768"/>
        <dbReference type="EC" id="1.14.17.3"/>
    </reaction>
</comment>
<evidence type="ECO:0000256" key="15">
    <source>
        <dbReference type="PROSITE-ProRule" id="PRU00504"/>
    </source>
</evidence>
<dbReference type="GO" id="GO:0006518">
    <property type="term" value="P:peptide metabolic process"/>
    <property type="evidence" value="ECO:0007669"/>
    <property type="project" value="InterPro"/>
</dbReference>
<feature type="repeat" description="NHL" evidence="15">
    <location>
        <begin position="484"/>
        <end position="528"/>
    </location>
</feature>
<evidence type="ECO:0000256" key="1">
    <source>
        <dbReference type="ARBA" id="ARBA00000686"/>
    </source>
</evidence>
<feature type="binding site" evidence="13">
    <location>
        <position position="375"/>
    </location>
    <ligand>
        <name>Ca(2+)</name>
        <dbReference type="ChEBI" id="CHEBI:29108"/>
        <note>structural</note>
    </ligand>
</feature>
<name>A0A0X3NVJ3_SCHSO</name>
<keyword evidence="16" id="KW-0472">Membrane</keyword>
<evidence type="ECO:0000256" key="10">
    <source>
        <dbReference type="ARBA" id="ARBA00023268"/>
    </source>
</evidence>
<comment type="catalytic activity">
    <reaction evidence="1">
        <text>a [peptide]-C-terminal (2S)-2-hydroxyglycine = a [peptide]-C-terminal amide + glyoxylate</text>
        <dbReference type="Rhea" id="RHEA:20924"/>
        <dbReference type="Rhea" id="RHEA-COMP:13485"/>
        <dbReference type="Rhea" id="RHEA-COMP:15321"/>
        <dbReference type="ChEBI" id="CHEBI:36655"/>
        <dbReference type="ChEBI" id="CHEBI:137001"/>
        <dbReference type="ChEBI" id="CHEBI:142768"/>
        <dbReference type="EC" id="4.3.2.5"/>
    </reaction>
</comment>
<feature type="binding site" evidence="13">
    <location>
        <position position="219"/>
    </location>
    <ligand>
        <name>Cu(2+)</name>
        <dbReference type="ChEBI" id="CHEBI:29036"/>
        <label>1</label>
        <note>catalytic</note>
    </ligand>
</feature>
<keyword evidence="5" id="KW-0732">Signal</keyword>
<sequence>NFAQSFYLLGTFLARLLRLRAMRIQLFLGTLVLLFNHAFAKTFRATMPGAYPKKPDDYICTQIPLPQFEDAVGYISKFKPIVNASVHHIILSGCSSWMEGTQAKKPGPCTSQCRSTILYAWAHNGAPLTLPKGSAFEMGRLTKTKSLTMEVHYMRKETEPDYATVELTYTYTPTPYHAGILLMFNAEGSIPPLTQHFTTNISCRLETPAPIYVIRVRTHAHALGRAVLGYYKHPGEREFHLLARGNPQWPQTFYRPSQLLALSDYVELDNGDLLLARCVYDSTNRTRITEMGSTNADEMCNLYLMYIMDSKYELPEDSELCADEMVPGAWRFPPQGSFDYAPETPPPVFSKEKLELELDLHWRVHGIRLGQVGGVAIAETKDGDSQLFVFHRGENVWDSSSFDEKFVYQGYRTRFVSSPIVQVDPYTGRVVDAFGDNLFVLPHGISVARNGKDGSPEALWVTDVALHQVMKFTWGKWNEPSLVLGNKGEPGRGPDSFCQPADVAVASTGEIFVADGYCNQRIVKFSANGEYITSWGVGGRTVRDPDPENGFQVVHSLTIISPEEAGHGAQKGIEQICAADRERGEIDCYDLDGTRISNYDDVVLQPTVFSIVYSPLYKLLFGVTGSEKLGLGDELSVGMGLQPEQEVEGGAFAFHPVLLSSDKEIPPRGIVKHVESVDNMLLSGVAFRSAHDLDLMADGSAMFVAELHPPYVSKLNIRNSGAGFSPVRSNSSLPSPGSNLQPNFSSPGRTLLSKLLITGLLALLCLTVFVISLLLVRARYQEVWSLSKRSTWMRRTRHYAGHGGKKNGKCQRYGRDEFRPLNQEELHGLDSDGDYDEEDADDADTVIDIRRFAALDGLKSSLATSAYRSAANAVEPNSLTAALKSSAATPATGMPTAANKMEPDVSNHSCASNHHIDT</sequence>
<dbReference type="SUPFAM" id="SSF49742">
    <property type="entry name" value="PHM/PNGase F"/>
    <property type="match status" value="2"/>
</dbReference>
<proteinExistence type="inferred from homology"/>
<dbReference type="InterPro" id="IPR008977">
    <property type="entry name" value="PHM/PNGase_F_dom_sf"/>
</dbReference>
<evidence type="ECO:0000256" key="14">
    <source>
        <dbReference type="PIRSR" id="PIRSR600720-3"/>
    </source>
</evidence>
<comment type="similarity">
    <text evidence="2">In the C-terminal section; belongs to the peptidyl-alpha-hydroxyglycine alpha-amidating lyase family.</text>
</comment>
<evidence type="ECO:0000256" key="13">
    <source>
        <dbReference type="PIRSR" id="PIRSR600720-2"/>
    </source>
</evidence>
<feature type="binding site" evidence="13">
    <location>
        <position position="87"/>
    </location>
    <ligand>
        <name>Cu(2+)</name>
        <dbReference type="ChEBI" id="CHEBI:29036"/>
        <label>1</label>
        <note>catalytic</note>
    </ligand>
</feature>
<keyword evidence="4 13" id="KW-0479">Metal-binding</keyword>
<dbReference type="CDD" id="cd14958">
    <property type="entry name" value="NHL_PAL_like"/>
    <property type="match status" value="1"/>
</dbReference>
<dbReference type="InterPro" id="IPR024548">
    <property type="entry name" value="Cu2_monoox_C"/>
</dbReference>
<evidence type="ECO:0000256" key="16">
    <source>
        <dbReference type="SAM" id="Phobius"/>
    </source>
</evidence>
<protein>
    <submittedName>
        <fullName evidence="19">Peptidyl-glycine alpha-amidating monooxygenase A</fullName>
    </submittedName>
</protein>
<keyword evidence="6" id="KW-0677">Repeat</keyword>
<evidence type="ECO:0000259" key="17">
    <source>
        <dbReference type="Pfam" id="PF01082"/>
    </source>
</evidence>
<dbReference type="SUPFAM" id="SSF101898">
    <property type="entry name" value="NHL repeat"/>
    <property type="match status" value="1"/>
</dbReference>
<feature type="binding site" evidence="12">
    <location>
        <position position="517"/>
    </location>
    <ligand>
        <name>a protein</name>
        <dbReference type="ChEBI" id="CHEBI:16541"/>
    </ligand>
    <ligandPart>
        <name>C-terminal Xaa-(2S)-2-hydroxyglycine residue</name>
        <dbReference type="ChEBI" id="CHEBI:142768"/>
    </ligandPart>
</feature>
<evidence type="ECO:0000256" key="7">
    <source>
        <dbReference type="ARBA" id="ARBA00023157"/>
    </source>
</evidence>
<evidence type="ECO:0000256" key="8">
    <source>
        <dbReference type="ARBA" id="ARBA00023180"/>
    </source>
</evidence>
<feature type="binding site" evidence="12">
    <location>
        <position position="392"/>
    </location>
    <ligand>
        <name>a protein</name>
        <dbReference type="ChEBI" id="CHEBI:16541"/>
    </ligand>
    <ligandPart>
        <name>C-terminal Xaa-(2S)-2-hydroxyglycine residue</name>
        <dbReference type="ChEBI" id="CHEBI:142768"/>
    </ligandPart>
</feature>
<keyword evidence="13" id="KW-0186">Copper</keyword>
<feature type="domain" description="Copper type II ascorbate-dependent monooxygenase N-terminal" evidence="17">
    <location>
        <begin position="48"/>
        <end position="157"/>
    </location>
</feature>
<evidence type="ECO:0000256" key="5">
    <source>
        <dbReference type="ARBA" id="ARBA00022729"/>
    </source>
</evidence>
<dbReference type="PROSITE" id="PS51125">
    <property type="entry name" value="NHL"/>
    <property type="match status" value="1"/>
</dbReference>
<feature type="transmembrane region" description="Helical" evidence="16">
    <location>
        <begin position="755"/>
        <end position="776"/>
    </location>
</feature>
<keyword evidence="8" id="KW-0325">Glycoprotein</keyword>
<evidence type="ECO:0000256" key="11">
    <source>
        <dbReference type="ARBA" id="ARBA00048431"/>
    </source>
</evidence>
<dbReference type="GO" id="GO:0005507">
    <property type="term" value="F:copper ion binding"/>
    <property type="evidence" value="ECO:0007669"/>
    <property type="project" value="InterPro"/>
</dbReference>
<feature type="disulfide bond" evidence="14">
    <location>
        <begin position="577"/>
        <end position="588"/>
    </location>
</feature>
<feature type="binding site" evidence="13">
    <location>
        <position position="555"/>
    </location>
    <ligand>
        <name>Zn(2+)</name>
        <dbReference type="ChEBI" id="CHEBI:29105"/>
        <note>catalytic</note>
    </ligand>
</feature>
<evidence type="ECO:0000256" key="12">
    <source>
        <dbReference type="PIRSR" id="PIRSR600720-1"/>
    </source>
</evidence>
<dbReference type="PRINTS" id="PR00790">
    <property type="entry name" value="PAMONOXGNASE"/>
</dbReference>
<comment type="cofactor">
    <cofactor evidence="13">
        <name>Zn(2+)</name>
        <dbReference type="ChEBI" id="CHEBI:29105"/>
    </cofactor>
    <text evidence="13">Binds one Zn(2+) ion per subunit.</text>
</comment>
<keyword evidence="16" id="KW-0812">Transmembrane</keyword>
<comment type="cofactor">
    <cofactor evidence="13">
        <name>Cu(2+)</name>
        <dbReference type="ChEBI" id="CHEBI:29036"/>
    </cofactor>
    <text evidence="13">Binds 2 Cu(2+) ions per subunit.</text>
</comment>
<dbReference type="InterPro" id="IPR011042">
    <property type="entry name" value="6-blade_b-propeller_TolB-like"/>
</dbReference>
<feature type="disulfide bond" evidence="14">
    <location>
        <begin position="278"/>
        <end position="300"/>
    </location>
</feature>
<dbReference type="Pfam" id="PF03712">
    <property type="entry name" value="Cu2_monoox_C"/>
    <property type="match status" value="1"/>
</dbReference>
<keyword evidence="19" id="KW-0503">Monooxygenase</keyword>
<reference evidence="19" key="1">
    <citation type="submission" date="2016-01" db="EMBL/GenBank/DDBJ databases">
        <title>Reference transcriptome for the parasite Schistocephalus solidus: insights into the molecular evolution of parasitism.</title>
        <authorList>
            <person name="Hebert F.O."/>
            <person name="Grambauer S."/>
            <person name="Barber I."/>
            <person name="Landry C.R."/>
            <person name="Aubin-Horth N."/>
        </authorList>
    </citation>
    <scope>NUCLEOTIDE SEQUENCE</scope>
</reference>
<dbReference type="PANTHER" id="PTHR10680">
    <property type="entry name" value="PEPTIDYL-GLYCINE ALPHA-AMIDATING MONOOXYGENASE"/>
    <property type="match status" value="1"/>
</dbReference>
<dbReference type="GO" id="GO:0004504">
    <property type="term" value="F:peptidylglycine monooxygenase activity"/>
    <property type="evidence" value="ECO:0007669"/>
    <property type="project" value="UniProtKB-EC"/>
</dbReference>
<dbReference type="Gene3D" id="2.60.120.310">
    <property type="entry name" value="Copper type II, ascorbate-dependent monooxygenase, N-terminal domain"/>
    <property type="match status" value="1"/>
</dbReference>
<dbReference type="InterPro" id="IPR036939">
    <property type="entry name" value="Cu2_ascorb_mOase_N_sf"/>
</dbReference>
<feature type="binding site" evidence="12">
    <location>
        <position position="581"/>
    </location>
    <ligand>
        <name>a protein</name>
        <dbReference type="ChEBI" id="CHEBI:16541"/>
    </ligand>
    <ligandPart>
        <name>C-terminal Xaa-(2S)-2-hydroxyglycine residue</name>
        <dbReference type="ChEBI" id="CHEBI:142768"/>
    </ligandPart>
</feature>
<evidence type="ECO:0000259" key="18">
    <source>
        <dbReference type="Pfam" id="PF03712"/>
    </source>
</evidence>
<dbReference type="AlphaFoldDB" id="A0A0X3NVJ3"/>
<dbReference type="Pfam" id="PF01436">
    <property type="entry name" value="NHL"/>
    <property type="match status" value="1"/>
</dbReference>